<evidence type="ECO:0000259" key="5">
    <source>
        <dbReference type="PROSITE" id="PS50931"/>
    </source>
</evidence>
<evidence type="ECO:0000256" key="3">
    <source>
        <dbReference type="ARBA" id="ARBA00023125"/>
    </source>
</evidence>
<sequence>MRYRRARVKVSAMLNMLELETFAAVVEYRSFTQAAVALNISSAAATRRVKRLEQSIGALLLLREPAVLPTKAGEEVFRHFMTVRLHEDELLRRVMPGRAATTALALAVNADSLATWFEPVTRELAQHHVALEIVVDDQDHTLEALARGDVKGFLSTQPKPVVDRFVAAPVGQMRYQCVATPGFAREHFAGGLTLPSVLEATAILFDRKDALHDVFFGIHFGVTVGRYPRHYFPSPVALLNAILDELGYGLVPAMQAEPLIGSGRLVALAPGHDLMIDLYWHHWEQEPEPLATISALVMAAARRSLVQPTTRTEDAR</sequence>
<reference evidence="6 7" key="1">
    <citation type="journal article" date="2012" name="J. Bacteriol.">
        <title>Complete Genome Sequence of Burkholderia phenoliruptrix BR3459a (CLA1), a Heat-Tolerant, Nitrogen-Fixing Symbiont of Mimosa flocculosa.</title>
        <authorList>
            <person name="de Oliveira Cunha C."/>
            <person name="Goda Zuleta L.F."/>
            <person name="Paula de Almeida L.G."/>
            <person name="Prioli Ciapina L."/>
            <person name="Lustrino Borges W."/>
            <person name="Pitard R.M."/>
            <person name="Baldani J.I."/>
            <person name="Straliotto R."/>
            <person name="de Faria S.M."/>
            <person name="Hungria M."/>
            <person name="Sousa Cavada B."/>
            <person name="Mercante F.M."/>
            <person name="Ribeiro de Vasconcelos A.T."/>
        </authorList>
    </citation>
    <scope>NUCLEOTIDE SEQUENCE [LARGE SCALE GENOMIC DNA]</scope>
    <source>
        <strain evidence="6 7">BR3459a</strain>
        <plasmid evidence="6 7">pSYMBR3459</plasmid>
    </source>
</reference>
<dbReference type="Pfam" id="PF00126">
    <property type="entry name" value="HTH_1"/>
    <property type="match status" value="1"/>
</dbReference>
<dbReference type="Gene3D" id="3.40.190.290">
    <property type="match status" value="1"/>
</dbReference>
<dbReference type="KEGG" id="bpx:BUPH_08491"/>
<dbReference type="eggNOG" id="COG0583">
    <property type="taxonomic scope" value="Bacteria"/>
</dbReference>
<dbReference type="InterPro" id="IPR017685">
    <property type="entry name" value="ArgP"/>
</dbReference>
<gene>
    <name evidence="6" type="ORF">BUPH_08491</name>
</gene>
<dbReference type="InterPro" id="IPR050176">
    <property type="entry name" value="LTTR"/>
</dbReference>
<organism evidence="6 7">
    <name type="scientific">Paraburkholderia phenoliruptrix BR3459a</name>
    <dbReference type="NCBI Taxonomy" id="1229205"/>
    <lineage>
        <taxon>Bacteria</taxon>
        <taxon>Pseudomonadati</taxon>
        <taxon>Pseudomonadota</taxon>
        <taxon>Betaproteobacteria</taxon>
        <taxon>Burkholderiales</taxon>
        <taxon>Burkholderiaceae</taxon>
        <taxon>Paraburkholderia</taxon>
    </lineage>
</organism>
<keyword evidence="2" id="KW-0805">Transcription regulation</keyword>
<keyword evidence="3" id="KW-0238">DNA-binding</keyword>
<evidence type="ECO:0000256" key="4">
    <source>
        <dbReference type="ARBA" id="ARBA00023163"/>
    </source>
</evidence>
<dbReference type="NCBIfam" id="NF002964">
    <property type="entry name" value="PRK03635.1"/>
    <property type="match status" value="1"/>
</dbReference>
<evidence type="ECO:0000313" key="6">
    <source>
        <dbReference type="EMBL" id="AFT90349.1"/>
    </source>
</evidence>
<dbReference type="Pfam" id="PF03466">
    <property type="entry name" value="LysR_substrate"/>
    <property type="match status" value="1"/>
</dbReference>
<dbReference type="InterPro" id="IPR036388">
    <property type="entry name" value="WH-like_DNA-bd_sf"/>
</dbReference>
<accession>K0E3G1</accession>
<evidence type="ECO:0000256" key="2">
    <source>
        <dbReference type="ARBA" id="ARBA00023015"/>
    </source>
</evidence>
<dbReference type="SUPFAM" id="SSF46785">
    <property type="entry name" value="Winged helix' DNA-binding domain"/>
    <property type="match status" value="1"/>
</dbReference>
<dbReference type="AlphaFoldDB" id="K0E3G1"/>
<keyword evidence="4" id="KW-0804">Transcription</keyword>
<dbReference type="SUPFAM" id="SSF53850">
    <property type="entry name" value="Periplasmic binding protein-like II"/>
    <property type="match status" value="1"/>
</dbReference>
<proteinExistence type="inferred from homology"/>
<name>K0E3G1_9BURK</name>
<dbReference type="InterPro" id="IPR000847">
    <property type="entry name" value="LysR_HTH_N"/>
</dbReference>
<dbReference type="PANTHER" id="PTHR30579">
    <property type="entry name" value="TRANSCRIPTIONAL REGULATOR"/>
    <property type="match status" value="1"/>
</dbReference>
<dbReference type="PATRIC" id="fig|1229205.11.peg.7091"/>
<dbReference type="NCBIfam" id="TIGR03298">
    <property type="entry name" value="argP"/>
    <property type="match status" value="1"/>
</dbReference>
<dbReference type="Gene3D" id="1.10.10.10">
    <property type="entry name" value="Winged helix-like DNA-binding domain superfamily/Winged helix DNA-binding domain"/>
    <property type="match status" value="1"/>
</dbReference>
<protein>
    <submittedName>
        <fullName evidence="6">LysR family transcriptional regulator</fullName>
    </submittedName>
</protein>
<dbReference type="GO" id="GO:0003700">
    <property type="term" value="F:DNA-binding transcription factor activity"/>
    <property type="evidence" value="ECO:0007669"/>
    <property type="project" value="InterPro"/>
</dbReference>
<dbReference type="PANTHER" id="PTHR30579:SF2">
    <property type="entry name" value="HTH-TYPE TRANSCRIPTIONAL REGULATOR ARGP"/>
    <property type="match status" value="1"/>
</dbReference>
<dbReference type="InterPro" id="IPR005119">
    <property type="entry name" value="LysR_subst-bd"/>
</dbReference>
<dbReference type="Proteomes" id="UP000010105">
    <property type="component" value="Plasmid pSYMBR3459"/>
</dbReference>
<dbReference type="EMBL" id="CP003865">
    <property type="protein sequence ID" value="AFT90349.1"/>
    <property type="molecule type" value="Genomic_DNA"/>
</dbReference>
<feature type="domain" description="HTH lysR-type" evidence="5">
    <location>
        <begin position="19"/>
        <end position="70"/>
    </location>
</feature>
<dbReference type="InterPro" id="IPR036390">
    <property type="entry name" value="WH_DNA-bd_sf"/>
</dbReference>
<dbReference type="NCBIfam" id="NF009888">
    <property type="entry name" value="PRK13348.1"/>
    <property type="match status" value="1"/>
</dbReference>
<evidence type="ECO:0000313" key="7">
    <source>
        <dbReference type="Proteomes" id="UP000010105"/>
    </source>
</evidence>
<dbReference type="GO" id="GO:0003677">
    <property type="term" value="F:DNA binding"/>
    <property type="evidence" value="ECO:0007669"/>
    <property type="project" value="UniProtKB-KW"/>
</dbReference>
<comment type="similarity">
    <text evidence="1">Belongs to the LysR transcriptional regulatory family.</text>
</comment>
<evidence type="ECO:0000256" key="1">
    <source>
        <dbReference type="ARBA" id="ARBA00009437"/>
    </source>
</evidence>
<keyword evidence="6" id="KW-0614">Plasmid</keyword>
<dbReference type="PROSITE" id="PS50931">
    <property type="entry name" value="HTH_LYSR"/>
    <property type="match status" value="1"/>
</dbReference>
<dbReference type="HOGENOM" id="CLU_063829_0_0_4"/>
<geneLocation type="plasmid" evidence="6 7">
    <name>pSYMBR3459</name>
</geneLocation>